<gene>
    <name evidence="2" type="ORF">A3K92_03240</name>
</gene>
<organism evidence="2 3">
    <name type="scientific">Thermococcus gorgonarius</name>
    <dbReference type="NCBI Taxonomy" id="71997"/>
    <lineage>
        <taxon>Archaea</taxon>
        <taxon>Methanobacteriati</taxon>
        <taxon>Methanobacteriota</taxon>
        <taxon>Thermococci</taxon>
        <taxon>Thermococcales</taxon>
        <taxon>Thermococcaceae</taxon>
        <taxon>Thermococcus</taxon>
    </lineage>
</organism>
<keyword evidence="1" id="KW-0812">Transmembrane</keyword>
<protein>
    <submittedName>
        <fullName evidence="2">Uncharacterized protein</fullName>
    </submittedName>
</protein>
<evidence type="ECO:0000313" key="3">
    <source>
        <dbReference type="Proteomes" id="UP000250134"/>
    </source>
</evidence>
<keyword evidence="1" id="KW-1133">Transmembrane helix</keyword>
<accession>A0A2Z2M544</accession>
<dbReference type="KEGG" id="tgg:A3K92_03240"/>
<dbReference type="RefSeq" id="WP_088884896.1">
    <property type="nucleotide sequence ID" value="NZ_CP014855.1"/>
</dbReference>
<feature type="transmembrane region" description="Helical" evidence="1">
    <location>
        <begin position="118"/>
        <end position="141"/>
    </location>
</feature>
<keyword evidence="3" id="KW-1185">Reference proteome</keyword>
<feature type="transmembrane region" description="Helical" evidence="1">
    <location>
        <begin position="227"/>
        <end position="246"/>
    </location>
</feature>
<dbReference type="AlphaFoldDB" id="A0A2Z2M544"/>
<dbReference type="GeneID" id="33331531"/>
<feature type="transmembrane region" description="Helical" evidence="1">
    <location>
        <begin position="65"/>
        <end position="91"/>
    </location>
</feature>
<keyword evidence="1" id="KW-0472">Membrane</keyword>
<evidence type="ECO:0000256" key="1">
    <source>
        <dbReference type="SAM" id="Phobius"/>
    </source>
</evidence>
<evidence type="ECO:0000313" key="2">
    <source>
        <dbReference type="EMBL" id="ASJ00556.1"/>
    </source>
</evidence>
<feature type="transmembrane region" description="Helical" evidence="1">
    <location>
        <begin position="12"/>
        <end position="34"/>
    </location>
</feature>
<dbReference type="OrthoDB" id="101013at2157"/>
<proteinExistence type="predicted"/>
<dbReference type="Proteomes" id="UP000250134">
    <property type="component" value="Chromosome"/>
</dbReference>
<name>A0A2Z2M544_THEGO</name>
<feature type="transmembrane region" description="Helical" evidence="1">
    <location>
        <begin position="161"/>
        <end position="182"/>
    </location>
</feature>
<reference evidence="2 3" key="1">
    <citation type="submission" date="2016-03" db="EMBL/GenBank/DDBJ databases">
        <title>Complete genome sequence of Thermococcus gorgonarius.</title>
        <authorList>
            <person name="Oger P.M."/>
        </authorList>
    </citation>
    <scope>NUCLEOTIDE SEQUENCE [LARGE SCALE GENOMIC DNA]</scope>
    <source>
        <strain evidence="2 3">W-12</strain>
    </source>
</reference>
<dbReference type="EMBL" id="CP014855">
    <property type="protein sequence ID" value="ASJ00556.1"/>
    <property type="molecule type" value="Genomic_DNA"/>
</dbReference>
<sequence>MRGLLKWELSEHLRVSMLVIGIPVLLMVLVSDLLSYARAFSYSSGGSLGVEISEWSVSHSPTGQVILSVFGINHFWILLLILIVIMGVMVFRADREGGYAQAIFTLPLSKGKVFGIKFAVLLIYSLLLLYLPVFLFLATAFASVPDLFSELLGWADFRNLLVFALYFALYSSALSALVSLVLPNSSQAIMVAFILLLLPSLLGIGLPPFSFVSAIPKHLNAVFSPGYILQGLIVPGILMLLSLILTERRDVV</sequence>
<feature type="transmembrane region" description="Helical" evidence="1">
    <location>
        <begin position="189"/>
        <end position="215"/>
    </location>
</feature>